<feature type="transmembrane region" description="Helical" evidence="2">
    <location>
        <begin position="341"/>
        <end position="362"/>
    </location>
</feature>
<dbReference type="Gene3D" id="2.170.130.20">
    <property type="entry name" value="LCCL-like domain"/>
    <property type="match status" value="1"/>
</dbReference>
<dbReference type="PANTHER" id="PTHR31331">
    <property type="entry name" value="LCCL DOMAIN PROTEIN (AFU_ORTHOLOGUE AFUA_5G08630)"/>
    <property type="match status" value="1"/>
</dbReference>
<keyword evidence="2" id="KW-0812">Transmembrane</keyword>
<evidence type="ECO:0000313" key="4">
    <source>
        <dbReference type="EMBL" id="KAF1998180.1"/>
    </source>
</evidence>
<feature type="domain" description="LCCL" evidence="3">
    <location>
        <begin position="167"/>
        <end position="270"/>
    </location>
</feature>
<sequence length="634" mass="71379">MGPRDVIDDEGAPPQVYRDDDTASVHSAHAATSDGIFIHASEASDEEYSPPQEPYYANKYIPPRLHSSWRQTVKWVKGPQPPRPWKIHPFFPHIQHAPIHFLNNYFPKKKHKIALLIFFYFCWLLSFSLVLHRSAFAADIPGYGPPVHIRCTDRFWWDGNGCGLNGDLCRPFQNTSMAFRCPANCKRIQLLNPHAVGDQEINYRPLVVGGPTDQEETLENTYYRGDSFICGAAIHSGFINDQAGGCGVLSLAGEKSNYPSVNKNHIKSIAFDSYFPKSFTFLAGTTSKCRDLRWPLLAVSVTFTILLSLFTTSPAIFFPSVFFGIFFHVALASDPPNLTDYYAIVSIALGRFLPASFCMFAVYKYCVKRQQQGLRAQIEKTVLWLGGCWVGALNNYTFDKIPIERLTPHDIKSQPGAVPALIIVVLSLFSIALGQAYAIRVEGRLPRYLAVYGIFVATILSLVAIPKMHVRIHHYILGLLLVPGTAMQNRPSLLFQGILVGLFINGIARWGFDSILQTPDELRGDGQLGTYLPSIIPPIIHNNFDLNLKGNITFEWELPFPKYYDGLSILVNDVERYRGYEDNHKDSFTWVRHQDDLPEYFRFAYMNGNSRGDYTKAGKWGKDGGWTTMPSGPS</sequence>
<name>A0A6A5W8B9_9PLEO</name>
<reference evidence="4" key="1">
    <citation type="journal article" date="2020" name="Stud. Mycol.">
        <title>101 Dothideomycetes genomes: a test case for predicting lifestyles and emergence of pathogens.</title>
        <authorList>
            <person name="Haridas S."/>
            <person name="Albert R."/>
            <person name="Binder M."/>
            <person name="Bloem J."/>
            <person name="Labutti K."/>
            <person name="Salamov A."/>
            <person name="Andreopoulos B."/>
            <person name="Baker S."/>
            <person name="Barry K."/>
            <person name="Bills G."/>
            <person name="Bluhm B."/>
            <person name="Cannon C."/>
            <person name="Castanera R."/>
            <person name="Culley D."/>
            <person name="Daum C."/>
            <person name="Ezra D."/>
            <person name="Gonzalez J."/>
            <person name="Henrissat B."/>
            <person name="Kuo A."/>
            <person name="Liang C."/>
            <person name="Lipzen A."/>
            <person name="Lutzoni F."/>
            <person name="Magnuson J."/>
            <person name="Mondo S."/>
            <person name="Nolan M."/>
            <person name="Ohm R."/>
            <person name="Pangilinan J."/>
            <person name="Park H.-J."/>
            <person name="Ramirez L."/>
            <person name="Alfaro M."/>
            <person name="Sun H."/>
            <person name="Tritt A."/>
            <person name="Yoshinaga Y."/>
            <person name="Zwiers L.-H."/>
            <person name="Turgeon B."/>
            <person name="Goodwin S."/>
            <person name="Spatafora J."/>
            <person name="Crous P."/>
            <person name="Grigoriev I."/>
        </authorList>
    </citation>
    <scope>NUCLEOTIDE SEQUENCE</scope>
    <source>
        <strain evidence="4">CBS 123094</strain>
    </source>
</reference>
<keyword evidence="2" id="KW-0472">Membrane</keyword>
<evidence type="ECO:0000259" key="3">
    <source>
        <dbReference type="PROSITE" id="PS50820"/>
    </source>
</evidence>
<evidence type="ECO:0000256" key="1">
    <source>
        <dbReference type="SAM" id="MobiDB-lite"/>
    </source>
</evidence>
<dbReference type="OrthoDB" id="441660at2759"/>
<evidence type="ECO:0000313" key="5">
    <source>
        <dbReference type="Proteomes" id="UP000799779"/>
    </source>
</evidence>
<protein>
    <recommendedName>
        <fullName evidence="3">LCCL domain-containing protein</fullName>
    </recommendedName>
</protein>
<dbReference type="InterPro" id="IPR051957">
    <property type="entry name" value="CRISP-LCCL_domain"/>
</dbReference>
<dbReference type="Proteomes" id="UP000799779">
    <property type="component" value="Unassembled WGS sequence"/>
</dbReference>
<dbReference type="EMBL" id="ML977606">
    <property type="protein sequence ID" value="KAF1998180.1"/>
    <property type="molecule type" value="Genomic_DNA"/>
</dbReference>
<feature type="transmembrane region" description="Helical" evidence="2">
    <location>
        <begin position="449"/>
        <end position="466"/>
    </location>
</feature>
<dbReference type="PROSITE" id="PS50820">
    <property type="entry name" value="LCCL"/>
    <property type="match status" value="1"/>
</dbReference>
<dbReference type="InterPro" id="IPR004043">
    <property type="entry name" value="LCCL"/>
</dbReference>
<proteinExistence type="predicted"/>
<dbReference type="AlphaFoldDB" id="A0A6A5W8B9"/>
<dbReference type="SUPFAM" id="SSF69848">
    <property type="entry name" value="LCCL domain"/>
    <property type="match status" value="1"/>
</dbReference>
<feature type="transmembrane region" description="Helical" evidence="2">
    <location>
        <begin position="494"/>
        <end position="512"/>
    </location>
</feature>
<evidence type="ECO:0000256" key="2">
    <source>
        <dbReference type="SAM" id="Phobius"/>
    </source>
</evidence>
<feature type="transmembrane region" description="Helical" evidence="2">
    <location>
        <begin position="418"/>
        <end position="437"/>
    </location>
</feature>
<gene>
    <name evidence="4" type="ORF">P154DRAFT_263701</name>
</gene>
<organism evidence="4 5">
    <name type="scientific">Amniculicola lignicola CBS 123094</name>
    <dbReference type="NCBI Taxonomy" id="1392246"/>
    <lineage>
        <taxon>Eukaryota</taxon>
        <taxon>Fungi</taxon>
        <taxon>Dikarya</taxon>
        <taxon>Ascomycota</taxon>
        <taxon>Pezizomycotina</taxon>
        <taxon>Dothideomycetes</taxon>
        <taxon>Pleosporomycetidae</taxon>
        <taxon>Pleosporales</taxon>
        <taxon>Amniculicolaceae</taxon>
        <taxon>Amniculicola</taxon>
    </lineage>
</organism>
<accession>A0A6A5W8B9</accession>
<feature type="transmembrane region" description="Helical" evidence="2">
    <location>
        <begin position="113"/>
        <end position="131"/>
    </location>
</feature>
<feature type="region of interest" description="Disordered" evidence="1">
    <location>
        <begin position="1"/>
        <end position="24"/>
    </location>
</feature>
<feature type="transmembrane region" description="Helical" evidence="2">
    <location>
        <begin position="296"/>
        <end position="329"/>
    </location>
</feature>
<dbReference type="PANTHER" id="PTHR31331:SF8">
    <property type="entry name" value="LCCL DOMAIN PROTEIN (AFU_ORTHOLOGUE AFUA_5G02970)"/>
    <property type="match status" value="1"/>
</dbReference>
<dbReference type="InterPro" id="IPR036609">
    <property type="entry name" value="LCCL_sf"/>
</dbReference>
<dbReference type="Pfam" id="PF03815">
    <property type="entry name" value="LCCL"/>
    <property type="match status" value="1"/>
</dbReference>
<keyword evidence="2" id="KW-1133">Transmembrane helix</keyword>
<keyword evidence="5" id="KW-1185">Reference proteome</keyword>